<keyword evidence="10" id="KW-1185">Reference proteome</keyword>
<evidence type="ECO:0000256" key="7">
    <source>
        <dbReference type="ARBA" id="ARBA00023136"/>
    </source>
</evidence>
<dbReference type="PANTHER" id="PTHR36122">
    <property type="entry name" value="NICOTINAMIDE RIBOSIDE TRANSPORTER PNUC"/>
    <property type="match status" value="1"/>
</dbReference>
<organism evidence="9 10">
    <name type="scientific">Miniimonas arenae</name>
    <dbReference type="NCBI Taxonomy" id="676201"/>
    <lineage>
        <taxon>Bacteria</taxon>
        <taxon>Bacillati</taxon>
        <taxon>Actinomycetota</taxon>
        <taxon>Actinomycetes</taxon>
        <taxon>Micrococcales</taxon>
        <taxon>Beutenbergiaceae</taxon>
        <taxon>Miniimonas</taxon>
    </lineage>
</organism>
<comment type="subcellular location">
    <subcellularLocation>
        <location evidence="1">Cell membrane</location>
        <topology evidence="1">Multi-pass membrane protein</topology>
    </subcellularLocation>
</comment>
<dbReference type="PANTHER" id="PTHR36122:SF2">
    <property type="entry name" value="NICOTINAMIDE RIBOSIDE TRANSPORTER PNUC"/>
    <property type="match status" value="1"/>
</dbReference>
<evidence type="ECO:0000256" key="5">
    <source>
        <dbReference type="ARBA" id="ARBA00022692"/>
    </source>
</evidence>
<evidence type="ECO:0000256" key="1">
    <source>
        <dbReference type="ARBA" id="ARBA00004651"/>
    </source>
</evidence>
<dbReference type="Proteomes" id="UP000313849">
    <property type="component" value="Unassembled WGS sequence"/>
</dbReference>
<evidence type="ECO:0000313" key="10">
    <source>
        <dbReference type="Proteomes" id="UP000313849"/>
    </source>
</evidence>
<dbReference type="OrthoDB" id="9791248at2"/>
<evidence type="ECO:0000256" key="6">
    <source>
        <dbReference type="ARBA" id="ARBA00022989"/>
    </source>
</evidence>
<keyword evidence="7 8" id="KW-0472">Membrane</keyword>
<feature type="transmembrane region" description="Helical" evidence="8">
    <location>
        <begin position="95"/>
        <end position="115"/>
    </location>
</feature>
<evidence type="ECO:0000256" key="2">
    <source>
        <dbReference type="ARBA" id="ARBA00006669"/>
    </source>
</evidence>
<dbReference type="GO" id="GO:0005886">
    <property type="term" value="C:plasma membrane"/>
    <property type="evidence" value="ECO:0007669"/>
    <property type="project" value="UniProtKB-SubCell"/>
</dbReference>
<protein>
    <submittedName>
        <fullName evidence="9">Nicotinamide mononucleotide transporter</fullName>
    </submittedName>
</protein>
<keyword evidence="4" id="KW-1003">Cell membrane</keyword>
<dbReference type="NCBIfam" id="TIGR01528">
    <property type="entry name" value="NMN_trans_PnuC"/>
    <property type="match status" value="1"/>
</dbReference>
<dbReference type="GO" id="GO:0034257">
    <property type="term" value="F:nicotinamide riboside transmembrane transporter activity"/>
    <property type="evidence" value="ECO:0007669"/>
    <property type="project" value="InterPro"/>
</dbReference>
<reference evidence="9 10" key="1">
    <citation type="submission" date="2019-06" db="EMBL/GenBank/DDBJ databases">
        <title>Draft genome sequence of Miniimonas arenae KCTC 19750T isolated from sea sand.</title>
        <authorList>
            <person name="Park S.-J."/>
        </authorList>
    </citation>
    <scope>NUCLEOTIDE SEQUENCE [LARGE SCALE GENOMIC DNA]</scope>
    <source>
        <strain evidence="9 10">KCTC 19750</strain>
    </source>
</reference>
<gene>
    <name evidence="9" type="ORF">FH969_00925</name>
</gene>
<dbReference type="AlphaFoldDB" id="A0A5C5BG27"/>
<sequence>MPFTWWEIAGFVSGLACVLLAARRAVWNFPVGIVNSTLFLVLFARTGIYANAALQIVFLALGVAGWVDWARARNRAPANGGAHDGEVPVRPAPRLAWWVGIPAALAVAVGLVLLLRSTGASTQPVWDAVTTASSLLAQVFLNRRWVGSWPVWVATDVALVGLYASVGLWLTAALYVVFTGIAVSGWVGWRQAARTGASARDPGGRFAAAEARA</sequence>
<comment type="caution">
    <text evidence="9">The sequence shown here is derived from an EMBL/GenBank/DDBJ whole genome shotgun (WGS) entry which is preliminary data.</text>
</comment>
<feature type="transmembrane region" description="Helical" evidence="8">
    <location>
        <begin position="48"/>
        <end position="67"/>
    </location>
</feature>
<evidence type="ECO:0000256" key="3">
    <source>
        <dbReference type="ARBA" id="ARBA00022448"/>
    </source>
</evidence>
<feature type="transmembrane region" description="Helical" evidence="8">
    <location>
        <begin position="166"/>
        <end position="189"/>
    </location>
</feature>
<dbReference type="InterPro" id="IPR006419">
    <property type="entry name" value="NMN_transpt_PnuC"/>
</dbReference>
<keyword evidence="5 8" id="KW-0812">Transmembrane</keyword>
<name>A0A5C5BG27_9MICO</name>
<keyword evidence="3" id="KW-0813">Transport</keyword>
<proteinExistence type="inferred from homology"/>
<accession>A0A5C5BG27</accession>
<evidence type="ECO:0000256" key="4">
    <source>
        <dbReference type="ARBA" id="ARBA00022475"/>
    </source>
</evidence>
<dbReference type="Pfam" id="PF04973">
    <property type="entry name" value="NMN_transporter"/>
    <property type="match status" value="1"/>
</dbReference>
<keyword evidence="6 8" id="KW-1133">Transmembrane helix</keyword>
<comment type="similarity">
    <text evidence="2">Belongs to the nicotinamide ribonucleoside (NR) uptake permease (TC 4.B.1) family.</text>
</comment>
<dbReference type="RefSeq" id="WP_139985459.1">
    <property type="nucleotide sequence ID" value="NZ_VENP01000001.1"/>
</dbReference>
<evidence type="ECO:0000313" key="9">
    <source>
        <dbReference type="EMBL" id="TNU77357.1"/>
    </source>
</evidence>
<dbReference type="EMBL" id="VENP01000001">
    <property type="protein sequence ID" value="TNU77357.1"/>
    <property type="molecule type" value="Genomic_DNA"/>
</dbReference>
<evidence type="ECO:0000256" key="8">
    <source>
        <dbReference type="SAM" id="Phobius"/>
    </source>
</evidence>